<keyword evidence="3" id="KW-1185">Reference proteome</keyword>
<dbReference type="Pfam" id="PF05437">
    <property type="entry name" value="AzlD"/>
    <property type="match status" value="1"/>
</dbReference>
<dbReference type="Proteomes" id="UP000316688">
    <property type="component" value="Unassembled WGS sequence"/>
</dbReference>
<reference evidence="2 3" key="1">
    <citation type="submission" date="2019-07" db="EMBL/GenBank/DDBJ databases">
        <title>Reclasification of Spiribacter aquaticus.</title>
        <authorList>
            <person name="Leon M.J."/>
            <person name="Sanchez-Porro C."/>
            <person name="Ventosa A."/>
        </authorList>
    </citation>
    <scope>NUCLEOTIDE SEQUENCE [LARGE SCALE GENOMIC DNA]</scope>
    <source>
        <strain evidence="2 3">SP30</strain>
    </source>
</reference>
<dbReference type="InterPro" id="IPR008407">
    <property type="entry name" value="Brnchd-chn_aa_trnsp_AzlD"/>
</dbReference>
<feature type="transmembrane region" description="Helical" evidence="1">
    <location>
        <begin position="39"/>
        <end position="59"/>
    </location>
</feature>
<evidence type="ECO:0000256" key="1">
    <source>
        <dbReference type="SAM" id="Phobius"/>
    </source>
</evidence>
<evidence type="ECO:0000313" key="3">
    <source>
        <dbReference type="Proteomes" id="UP000316688"/>
    </source>
</evidence>
<dbReference type="AlphaFoldDB" id="A0A557RM01"/>
<protein>
    <submittedName>
        <fullName evidence="2">AzlD domain-containing protein</fullName>
    </submittedName>
</protein>
<organism evidence="2 3">
    <name type="scientific">Spiribacter aquaticus</name>
    <dbReference type="NCBI Taxonomy" id="1935996"/>
    <lineage>
        <taxon>Bacteria</taxon>
        <taxon>Pseudomonadati</taxon>
        <taxon>Pseudomonadota</taxon>
        <taxon>Gammaproteobacteria</taxon>
        <taxon>Chromatiales</taxon>
        <taxon>Ectothiorhodospiraceae</taxon>
        <taxon>Spiribacter</taxon>
    </lineage>
</organism>
<comment type="caution">
    <text evidence="2">The sequence shown here is derived from an EMBL/GenBank/DDBJ whole genome shotgun (WGS) entry which is preliminary data.</text>
</comment>
<dbReference type="EMBL" id="VMKP01000001">
    <property type="protein sequence ID" value="TVO66207.1"/>
    <property type="molecule type" value="Genomic_DNA"/>
</dbReference>
<keyword evidence="1" id="KW-0812">Transmembrane</keyword>
<proteinExistence type="predicted"/>
<gene>
    <name evidence="2" type="ORF">FPL11_00450</name>
</gene>
<dbReference type="RefSeq" id="WP_144346792.1">
    <property type="nucleotide sequence ID" value="NZ_VMKP01000001.1"/>
</dbReference>
<evidence type="ECO:0000313" key="2">
    <source>
        <dbReference type="EMBL" id="TVO66207.1"/>
    </source>
</evidence>
<name>A0A557RM01_9GAMM</name>
<feature type="transmembrane region" description="Helical" evidence="1">
    <location>
        <begin position="85"/>
        <end position="104"/>
    </location>
</feature>
<feature type="transmembrane region" description="Helical" evidence="1">
    <location>
        <begin position="6"/>
        <end position="27"/>
    </location>
</feature>
<keyword evidence="1" id="KW-1133">Transmembrane helix</keyword>
<keyword evidence="1" id="KW-0472">Membrane</keyword>
<accession>A0A557RM01</accession>
<sequence>MVDPLWWMVAAIGVGTFIWRGAFLVFGHGLQMPDLVRRGLSYVPPAVFAALVLPGLVQWQGDGSVDAPRLLAGLVAGGVAWKTRATLPTLILGMIALWSLRALLPA</sequence>